<keyword evidence="4" id="KW-0808">Transferase</keyword>
<dbReference type="AlphaFoldDB" id="A0A4E0RBU6"/>
<dbReference type="FunFam" id="1.10.510.10:FF:000624">
    <property type="entry name" value="Mitogen-activated protein kinase"/>
    <property type="match status" value="1"/>
</dbReference>
<comment type="similarity">
    <text evidence="1">Belongs to the protein kinase superfamily. CMGC Ser/Thr protein kinase family. CDC2/CDKX subfamily.</text>
</comment>
<keyword evidence="7" id="KW-0067">ATP-binding</keyword>
<proteinExistence type="inferred from homology"/>
<keyword evidence="3" id="KW-0723">Serine/threonine-protein kinase</keyword>
<dbReference type="SUPFAM" id="SSF56112">
    <property type="entry name" value="Protein kinase-like (PK-like)"/>
    <property type="match status" value="1"/>
</dbReference>
<evidence type="ECO:0000256" key="7">
    <source>
        <dbReference type="ARBA" id="ARBA00022840"/>
    </source>
</evidence>
<dbReference type="Gene3D" id="1.10.510.10">
    <property type="entry name" value="Transferase(Phosphotransferase) domain 1"/>
    <property type="match status" value="1"/>
</dbReference>
<keyword evidence="10" id="KW-1185">Reference proteome</keyword>
<dbReference type="InterPro" id="IPR011009">
    <property type="entry name" value="Kinase-like_dom_sf"/>
</dbReference>
<evidence type="ECO:0000256" key="6">
    <source>
        <dbReference type="ARBA" id="ARBA00022777"/>
    </source>
</evidence>
<dbReference type="Gene3D" id="3.30.200.20">
    <property type="entry name" value="Phosphorylase Kinase, domain 1"/>
    <property type="match status" value="1"/>
</dbReference>
<sequence length="842" mass="94008">MGTQAHSPTSSFEVTVKATVCSTGGYIGSPEEKAAIMAAESLFILVVDLTTAWQGFYIAHGRMAKNHSKAMDERPVFNLGSVKDVHENTLSCDDIADYIDAVEDICMVSATWGQLVRKPQVETPKSDMGPKPTIPSSVVNEFGSKGTKPIGVLVLLSRSGAISFWGVNTPLLTASSLFLLRVDYKYAPTRRRCGVPAPGRAVYIKLCDLDASNADADWQILWSTSLCPISNDVHWEFHGLNISANGVFITFLEQPVNYLDAARQLKLARLLPQVSVRNSRFDPTPTIQSVRFLSFWSDSRLLELVFNPKLPVHRKIDGLLALAQRWTSASDAPSPLVQRCVDELGFSISAPTLPQSWLDQPLTMLHVYRFVISLMTGDTNTDTAAHASRWLSLMDCLLQQRHLDRCFRTFLNNQVTRQATDCLLVVRMATVLTEFWKCFGQSDENSEIGYQCFIESLPRTVEQASKLARQLYVHRFKLPENDIMTELQPCYVKAGPRWVLADGMNLSAIREIKALKELDHPNVLTVMDVFSQDRCICLVFEFMAADLEALVHDCTVVLIPSHIKALSLQLLRGVEYLHSNWLLHRDLKPNNLFLSSQGKVKIGDFGLTRQFATSPSRPMTHQVATRWYRAPELFYGCTQYGVGIDLWAVGCIIAEFLLRVPLFPGDCDLTQLAKIYDITGTPDDDMWPDVRRLVNYVNFEPKAGIPFSKIFTAAGSDLIDLLETLLSLDPDLRGTAQSALASPYFKNKPYPTPDDQLPQPKVNRTVAGLLHKHDHQRDLLNPLDPGLARPATTMAALSNSLDDTSHTPISASRVLRHRKNPLETDLASSVKPEPTVAKRLRF</sequence>
<feature type="domain" description="Protein kinase" evidence="8">
    <location>
        <begin position="461"/>
        <end position="745"/>
    </location>
</feature>
<reference evidence="9" key="1">
    <citation type="submission" date="2019-03" db="EMBL/GenBank/DDBJ databases">
        <title>Improved annotation for the trematode Fasciola hepatica.</title>
        <authorList>
            <person name="Choi Y.-J."/>
            <person name="Martin J."/>
            <person name="Mitreva M."/>
        </authorList>
    </citation>
    <scope>NUCLEOTIDE SEQUENCE [LARGE SCALE GENOMIC DNA]</scope>
</reference>
<evidence type="ECO:0000313" key="10">
    <source>
        <dbReference type="Proteomes" id="UP000230066"/>
    </source>
</evidence>
<accession>A0A4E0RBU6</accession>
<dbReference type="GO" id="GO:0005737">
    <property type="term" value="C:cytoplasm"/>
    <property type="evidence" value="ECO:0007669"/>
    <property type="project" value="TreeGrafter"/>
</dbReference>
<dbReference type="InterPro" id="IPR050108">
    <property type="entry name" value="CDK"/>
</dbReference>
<comment type="caution">
    <text evidence="9">The sequence shown here is derived from an EMBL/GenBank/DDBJ whole genome shotgun (WGS) entry which is preliminary data.</text>
</comment>
<name>A0A4E0RBU6_FASHE</name>
<evidence type="ECO:0000256" key="4">
    <source>
        <dbReference type="ARBA" id="ARBA00022679"/>
    </source>
</evidence>
<evidence type="ECO:0000256" key="1">
    <source>
        <dbReference type="ARBA" id="ARBA00006485"/>
    </source>
</evidence>
<dbReference type="Proteomes" id="UP000230066">
    <property type="component" value="Unassembled WGS sequence"/>
</dbReference>
<dbReference type="InterPro" id="IPR000719">
    <property type="entry name" value="Prot_kinase_dom"/>
</dbReference>
<dbReference type="PROSITE" id="PS50011">
    <property type="entry name" value="PROTEIN_KINASE_DOM"/>
    <property type="match status" value="1"/>
</dbReference>
<dbReference type="GO" id="GO:0004693">
    <property type="term" value="F:cyclin-dependent protein serine/threonine kinase activity"/>
    <property type="evidence" value="ECO:0007669"/>
    <property type="project" value="TreeGrafter"/>
</dbReference>
<dbReference type="InterPro" id="IPR008271">
    <property type="entry name" value="Ser/Thr_kinase_AS"/>
</dbReference>
<dbReference type="GO" id="GO:0008353">
    <property type="term" value="F:RNA polymerase II CTD heptapeptide repeat kinase activity"/>
    <property type="evidence" value="ECO:0007669"/>
    <property type="project" value="UniProtKB-EC"/>
</dbReference>
<dbReference type="EC" id="2.7.11.23" evidence="2"/>
<keyword evidence="6 9" id="KW-0418">Kinase</keyword>
<organism evidence="9 10">
    <name type="scientific">Fasciola hepatica</name>
    <name type="common">Liver fluke</name>
    <dbReference type="NCBI Taxonomy" id="6192"/>
    <lineage>
        <taxon>Eukaryota</taxon>
        <taxon>Metazoa</taxon>
        <taxon>Spiralia</taxon>
        <taxon>Lophotrochozoa</taxon>
        <taxon>Platyhelminthes</taxon>
        <taxon>Trematoda</taxon>
        <taxon>Digenea</taxon>
        <taxon>Plagiorchiida</taxon>
        <taxon>Echinostomata</taxon>
        <taxon>Echinostomatoidea</taxon>
        <taxon>Fasciolidae</taxon>
        <taxon>Fasciola</taxon>
    </lineage>
</organism>
<evidence type="ECO:0000313" key="9">
    <source>
        <dbReference type="EMBL" id="THD24075.1"/>
    </source>
</evidence>
<dbReference type="SMART" id="SM00220">
    <property type="entry name" value="S_TKc"/>
    <property type="match status" value="1"/>
</dbReference>
<evidence type="ECO:0000256" key="5">
    <source>
        <dbReference type="ARBA" id="ARBA00022741"/>
    </source>
</evidence>
<evidence type="ECO:0000256" key="2">
    <source>
        <dbReference type="ARBA" id="ARBA00012409"/>
    </source>
</evidence>
<dbReference type="PROSITE" id="PS00108">
    <property type="entry name" value="PROTEIN_KINASE_ST"/>
    <property type="match status" value="1"/>
</dbReference>
<dbReference type="GO" id="GO:0045944">
    <property type="term" value="P:positive regulation of transcription by RNA polymerase II"/>
    <property type="evidence" value="ECO:0007669"/>
    <property type="project" value="TreeGrafter"/>
</dbReference>
<gene>
    <name evidence="9" type="ORF">D915_005146</name>
</gene>
<dbReference type="EMBL" id="JXXN02001790">
    <property type="protein sequence ID" value="THD24075.1"/>
    <property type="molecule type" value="Genomic_DNA"/>
</dbReference>
<evidence type="ECO:0000256" key="3">
    <source>
        <dbReference type="ARBA" id="ARBA00022527"/>
    </source>
</evidence>
<dbReference type="PANTHER" id="PTHR24056">
    <property type="entry name" value="CELL DIVISION PROTEIN KINASE"/>
    <property type="match status" value="1"/>
</dbReference>
<dbReference type="GO" id="GO:0005524">
    <property type="term" value="F:ATP binding"/>
    <property type="evidence" value="ECO:0007669"/>
    <property type="project" value="UniProtKB-KW"/>
</dbReference>
<protein>
    <recommendedName>
        <fullName evidence="2">[RNA-polymerase]-subunit kinase</fullName>
        <ecNumber evidence="2">2.7.11.23</ecNumber>
    </recommendedName>
</protein>
<keyword evidence="5" id="KW-0547">Nucleotide-binding</keyword>
<dbReference type="PANTHER" id="PTHR24056:SF0">
    <property type="entry name" value="CYCLIN-DEPENDENT KINASE 7"/>
    <property type="match status" value="1"/>
</dbReference>
<dbReference type="GO" id="GO:0070985">
    <property type="term" value="C:transcription factor TFIIK complex"/>
    <property type="evidence" value="ECO:0007669"/>
    <property type="project" value="TreeGrafter"/>
</dbReference>
<evidence type="ECO:0000259" key="8">
    <source>
        <dbReference type="PROSITE" id="PS50011"/>
    </source>
</evidence>
<dbReference type="Pfam" id="PF00069">
    <property type="entry name" value="Pkinase"/>
    <property type="match status" value="1"/>
</dbReference>